<comment type="cofactor">
    <cofactor evidence="18">
        <name>[4Fe-4S] cluster</name>
        <dbReference type="ChEBI" id="CHEBI:49883"/>
    </cofactor>
    <text evidence="18">Binds 1 [4Fe-4S] cluster.</text>
</comment>
<dbReference type="GO" id="GO:0022904">
    <property type="term" value="P:respiratory electron transport chain"/>
    <property type="evidence" value="ECO:0007669"/>
    <property type="project" value="TreeGrafter"/>
</dbReference>
<dbReference type="PROSITE" id="PS00198">
    <property type="entry name" value="4FE4S_FER_1"/>
    <property type="match status" value="1"/>
</dbReference>
<gene>
    <name evidence="22" type="primary">SDH2</name>
    <name evidence="22" type="ORF">WHR41_02919</name>
</gene>
<keyword evidence="7" id="KW-0813">Transport</keyword>
<dbReference type="SUPFAM" id="SSF46548">
    <property type="entry name" value="alpha-helical ferredoxin"/>
    <property type="match status" value="1"/>
</dbReference>
<evidence type="ECO:0000313" key="23">
    <source>
        <dbReference type="Proteomes" id="UP000803884"/>
    </source>
</evidence>
<feature type="region of interest" description="Disordered" evidence="19">
    <location>
        <begin position="32"/>
        <end position="62"/>
    </location>
</feature>
<dbReference type="GO" id="GO:0051538">
    <property type="term" value="F:3 iron, 4 sulfur cluster binding"/>
    <property type="evidence" value="ECO:0007669"/>
    <property type="project" value="UniProtKB-KW"/>
</dbReference>
<dbReference type="InterPro" id="IPR009051">
    <property type="entry name" value="Helical_ferredxn"/>
</dbReference>
<dbReference type="InterPro" id="IPR050573">
    <property type="entry name" value="SDH/FRD_Iron-Sulfur"/>
</dbReference>
<dbReference type="PANTHER" id="PTHR11921:SF29">
    <property type="entry name" value="SUCCINATE DEHYDROGENASE [UBIQUINONE] IRON-SULFUR SUBUNIT, MITOCHONDRIAL"/>
    <property type="match status" value="1"/>
</dbReference>
<evidence type="ECO:0000259" key="20">
    <source>
        <dbReference type="PROSITE" id="PS51085"/>
    </source>
</evidence>
<evidence type="ECO:0000256" key="13">
    <source>
        <dbReference type="ARBA" id="ARBA00023002"/>
    </source>
</evidence>
<evidence type="ECO:0000256" key="18">
    <source>
        <dbReference type="RuleBase" id="RU361237"/>
    </source>
</evidence>
<reference evidence="22 23" key="1">
    <citation type="journal article" date="2020" name="Microbiol. Resour. Announc.">
        <title>Draft Genome Sequence of a Cladosporium Species Isolated from the Mesophotic Ascidian Didemnum maculosum.</title>
        <authorList>
            <person name="Gioti A."/>
            <person name="Siaperas R."/>
            <person name="Nikolaivits E."/>
            <person name="Le Goff G."/>
            <person name="Ouazzani J."/>
            <person name="Kotoulas G."/>
            <person name="Topakas E."/>
        </authorList>
    </citation>
    <scope>NUCLEOTIDE SEQUENCE [LARGE SCALE GENOMIC DNA]</scope>
    <source>
        <strain evidence="22 23">TM138-S3</strain>
    </source>
</reference>
<comment type="cofactor">
    <cofactor evidence="18">
        <name>[3Fe-4S] cluster</name>
        <dbReference type="ChEBI" id="CHEBI:21137"/>
    </cofactor>
    <text evidence="18">Binds 1 [3Fe-4S] cluster.</text>
</comment>
<dbReference type="Pfam" id="PF13085">
    <property type="entry name" value="Fer2_3"/>
    <property type="match status" value="1"/>
</dbReference>
<proteinExistence type="inferred from homology"/>
<dbReference type="InterPro" id="IPR004489">
    <property type="entry name" value="Succ_DH/fum_Rdtase_Fe-S"/>
</dbReference>
<dbReference type="InterPro" id="IPR017900">
    <property type="entry name" value="4Fe4S_Fe_S_CS"/>
</dbReference>
<evidence type="ECO:0000256" key="16">
    <source>
        <dbReference type="ARBA" id="ARBA00023291"/>
    </source>
</evidence>
<comment type="function">
    <text evidence="18">Iron-sulfur protein (IP) subunit of succinate dehydrogenase (SDH) that is involved in complex II of the mitochondrial electron transport chain and is responsible for transferring electrons from succinate to ubiquinone (coenzyme Q).</text>
</comment>
<keyword evidence="12" id="KW-0249">Electron transport</keyword>
<dbReference type="NCBIfam" id="NF004616">
    <property type="entry name" value="PRK05950.1"/>
    <property type="match status" value="1"/>
</dbReference>
<keyword evidence="13" id="KW-0560">Oxidoreductase</keyword>
<keyword evidence="11 18" id="KW-0479">Metal-binding</keyword>
<dbReference type="PROSITE" id="PS51085">
    <property type="entry name" value="2FE2S_FER_2"/>
    <property type="match status" value="1"/>
</dbReference>
<keyword evidence="8 18" id="KW-0004">4Fe-4S</keyword>
<dbReference type="NCBIfam" id="TIGR00384">
    <property type="entry name" value="dhsB"/>
    <property type="match status" value="1"/>
</dbReference>
<feature type="domain" description="4Fe-4S ferredoxin-type" evidence="21">
    <location>
        <begin position="204"/>
        <end position="234"/>
    </location>
</feature>
<evidence type="ECO:0000256" key="8">
    <source>
        <dbReference type="ARBA" id="ARBA00022485"/>
    </source>
</evidence>
<comment type="catalytic activity">
    <reaction evidence="17">
        <text>a quinone + succinate = fumarate + a quinol</text>
        <dbReference type="Rhea" id="RHEA:40523"/>
        <dbReference type="ChEBI" id="CHEBI:24646"/>
        <dbReference type="ChEBI" id="CHEBI:29806"/>
        <dbReference type="ChEBI" id="CHEBI:30031"/>
        <dbReference type="ChEBI" id="CHEBI:132124"/>
        <dbReference type="EC" id="1.3.5.1"/>
    </reaction>
</comment>
<dbReference type="PANTHER" id="PTHR11921">
    <property type="entry name" value="SUCCINATE DEHYDROGENASE IRON-SULFUR PROTEIN"/>
    <property type="match status" value="1"/>
</dbReference>
<protein>
    <recommendedName>
        <fullName evidence="6 18">Succinate dehydrogenase [ubiquinone] iron-sulfur subunit, mitochondrial</fullName>
        <ecNumber evidence="5 18">1.3.5.1</ecNumber>
    </recommendedName>
</protein>
<keyword evidence="15 18" id="KW-0411">Iron-sulfur</keyword>
<dbReference type="RefSeq" id="XP_069231514.1">
    <property type="nucleotide sequence ID" value="XM_069371525.1"/>
</dbReference>
<evidence type="ECO:0000256" key="2">
    <source>
        <dbReference type="ARBA" id="ARBA00004788"/>
    </source>
</evidence>
<evidence type="ECO:0000256" key="19">
    <source>
        <dbReference type="SAM" id="MobiDB-lite"/>
    </source>
</evidence>
<dbReference type="Pfam" id="PF13534">
    <property type="entry name" value="Fer4_17"/>
    <property type="match status" value="1"/>
</dbReference>
<dbReference type="EC" id="1.3.5.1" evidence="5 18"/>
<dbReference type="PROSITE" id="PS00197">
    <property type="entry name" value="2FE2S_FER_1"/>
    <property type="match status" value="1"/>
</dbReference>
<accession>A0AB34KZ38</accession>
<evidence type="ECO:0000256" key="1">
    <source>
        <dbReference type="ARBA" id="ARBA00004443"/>
    </source>
</evidence>
<comment type="pathway">
    <text evidence="2 18">Carbohydrate metabolism; tricarboxylic acid cycle; fumarate from succinate (eukaryal route): step 1/1.</text>
</comment>
<name>A0AB34KZ38_9PEZI</name>
<keyword evidence="18" id="KW-0999">Mitochondrion inner membrane</keyword>
<dbReference type="EMBL" id="JAAQHG020000007">
    <property type="protein sequence ID" value="KAL1588409.1"/>
    <property type="molecule type" value="Genomic_DNA"/>
</dbReference>
<evidence type="ECO:0000256" key="15">
    <source>
        <dbReference type="ARBA" id="ARBA00023014"/>
    </source>
</evidence>
<evidence type="ECO:0000256" key="9">
    <source>
        <dbReference type="ARBA" id="ARBA00022532"/>
    </source>
</evidence>
<keyword evidence="18" id="KW-0496">Mitochondrion</keyword>
<keyword evidence="9" id="KW-0816">Tricarboxylic acid cycle</keyword>
<keyword evidence="23" id="KW-1185">Reference proteome</keyword>
<dbReference type="InterPro" id="IPR012675">
    <property type="entry name" value="Beta-grasp_dom_sf"/>
</dbReference>
<dbReference type="GO" id="GO:0005743">
    <property type="term" value="C:mitochondrial inner membrane"/>
    <property type="evidence" value="ECO:0007669"/>
    <property type="project" value="UniProtKB-SubCell"/>
</dbReference>
<evidence type="ECO:0000256" key="3">
    <source>
        <dbReference type="ARBA" id="ARBA00009433"/>
    </source>
</evidence>
<comment type="cofactor">
    <cofactor evidence="18">
        <name>[2Fe-2S] cluster</name>
        <dbReference type="ChEBI" id="CHEBI:190135"/>
    </cofactor>
    <text evidence="18">Binds 1 [2Fe-2S] cluster.</text>
</comment>
<dbReference type="AlphaFoldDB" id="A0AB34KZ38"/>
<comment type="caution">
    <text evidence="22">The sequence shown here is derived from an EMBL/GenBank/DDBJ whole genome shotgun (WGS) entry which is preliminary data.</text>
</comment>
<dbReference type="FunFam" id="3.10.20.30:FF:000007">
    <property type="entry name" value="Succinate dehydrogenase [ubiquinone] iron-sulfur subunit, mitochondrial"/>
    <property type="match status" value="1"/>
</dbReference>
<dbReference type="GO" id="GO:0009055">
    <property type="term" value="F:electron transfer activity"/>
    <property type="evidence" value="ECO:0007669"/>
    <property type="project" value="InterPro"/>
</dbReference>
<evidence type="ECO:0000259" key="21">
    <source>
        <dbReference type="PROSITE" id="PS51379"/>
    </source>
</evidence>
<evidence type="ECO:0000256" key="7">
    <source>
        <dbReference type="ARBA" id="ARBA00022448"/>
    </source>
</evidence>
<evidence type="ECO:0000256" key="11">
    <source>
        <dbReference type="ARBA" id="ARBA00022723"/>
    </source>
</evidence>
<feature type="domain" description="2Fe-2S ferredoxin-type" evidence="20">
    <location>
        <begin position="83"/>
        <end position="162"/>
    </location>
</feature>
<keyword evidence="10 18" id="KW-0001">2Fe-2S</keyword>
<evidence type="ECO:0000256" key="14">
    <source>
        <dbReference type="ARBA" id="ARBA00023004"/>
    </source>
</evidence>
<comment type="subcellular location">
    <subcellularLocation>
        <location evidence="1 18">Mitochondrion inner membrane</location>
        <topology evidence="1 18">Peripheral membrane protein</topology>
        <orientation evidence="1 18">Matrix side</orientation>
    </subcellularLocation>
</comment>
<evidence type="ECO:0000256" key="6">
    <source>
        <dbReference type="ARBA" id="ARBA00016766"/>
    </source>
</evidence>
<dbReference type="GO" id="GO:0008177">
    <property type="term" value="F:succinate dehydrogenase (quinone) activity"/>
    <property type="evidence" value="ECO:0007669"/>
    <property type="project" value="UniProtKB-EC"/>
</dbReference>
<dbReference type="FunFam" id="1.10.1060.10:FF:000001">
    <property type="entry name" value="Succinate dehydrogenase iron-sulfur subunit SdhB"/>
    <property type="match status" value="1"/>
</dbReference>
<comment type="subunit">
    <text evidence="4">Component of complex II composed of four subunits: a flavoprotein (FP), an iron-sulfur protein (IP), and a cytochrome b composed of a large and a small subunit.</text>
</comment>
<dbReference type="GO" id="GO:0046872">
    <property type="term" value="F:metal ion binding"/>
    <property type="evidence" value="ECO:0007669"/>
    <property type="project" value="UniProtKB-KW"/>
</dbReference>
<evidence type="ECO:0000256" key="5">
    <source>
        <dbReference type="ARBA" id="ARBA00012792"/>
    </source>
</evidence>
<organism evidence="22 23">
    <name type="scientific">Cladosporium halotolerans</name>
    <dbReference type="NCBI Taxonomy" id="1052096"/>
    <lineage>
        <taxon>Eukaryota</taxon>
        <taxon>Fungi</taxon>
        <taxon>Dikarya</taxon>
        <taxon>Ascomycota</taxon>
        <taxon>Pezizomycotina</taxon>
        <taxon>Dothideomycetes</taxon>
        <taxon>Dothideomycetidae</taxon>
        <taxon>Cladosporiales</taxon>
        <taxon>Cladosporiaceae</taxon>
        <taxon>Cladosporium</taxon>
    </lineage>
</organism>
<evidence type="ECO:0000313" key="22">
    <source>
        <dbReference type="EMBL" id="KAL1588409.1"/>
    </source>
</evidence>
<dbReference type="GeneID" id="96004363"/>
<dbReference type="SUPFAM" id="SSF54292">
    <property type="entry name" value="2Fe-2S ferredoxin-like"/>
    <property type="match status" value="1"/>
</dbReference>
<comment type="similarity">
    <text evidence="3 18">Belongs to the succinate dehydrogenase/fumarate reductase iron-sulfur protein family.</text>
</comment>
<keyword evidence="14 18" id="KW-0408">Iron</keyword>
<dbReference type="GO" id="GO:0006099">
    <property type="term" value="P:tricarboxylic acid cycle"/>
    <property type="evidence" value="ECO:0007669"/>
    <property type="project" value="UniProtKB-KW"/>
</dbReference>
<dbReference type="InterPro" id="IPR006058">
    <property type="entry name" value="2Fe2S_fd_BS"/>
</dbReference>
<dbReference type="GO" id="GO:0051537">
    <property type="term" value="F:2 iron, 2 sulfur cluster binding"/>
    <property type="evidence" value="ECO:0007669"/>
    <property type="project" value="UniProtKB-KW"/>
</dbReference>
<dbReference type="Proteomes" id="UP000803884">
    <property type="component" value="Unassembled WGS sequence"/>
</dbReference>
<sequence>MALRLASRRFAPGFAPQVFRRSMATTIEHTKGEPISTAAEAATASRPPIPASKTTNVKEPSMDKEALTKTFHIYRWNPDEPTSKPKMQSYTLDLNKTGPMMLDALIRIKNEIDPTLTFRRSCREGICGSCAMNIDGVNTLACLCRIPRDEKQEARIYPLPHTYVVKDLVPDLTQFYKQYKSIQPYLQRDSPPEDGRENRQSKAERRKLDGLYECILCACCSTSCPSYWWNSEEYLGPAVLMQSYRWIADSRDEKTAQRMDGLNNSMSLYRCHTILNCSRTCPKGLNPALAIAEIKKSMAFT</sequence>
<dbReference type="PROSITE" id="PS51379">
    <property type="entry name" value="4FE4S_FER_2"/>
    <property type="match status" value="1"/>
</dbReference>
<dbReference type="InterPro" id="IPR017896">
    <property type="entry name" value="4Fe4S_Fe-S-bd"/>
</dbReference>
<dbReference type="Gene3D" id="3.10.20.30">
    <property type="match status" value="1"/>
</dbReference>
<keyword evidence="16 18" id="KW-0003">3Fe-4S</keyword>
<dbReference type="InterPro" id="IPR025192">
    <property type="entry name" value="Succ_DH/fum_Rdtase_N"/>
</dbReference>
<keyword evidence="18" id="KW-0472">Membrane</keyword>
<evidence type="ECO:0000256" key="10">
    <source>
        <dbReference type="ARBA" id="ARBA00022714"/>
    </source>
</evidence>
<dbReference type="GO" id="GO:0051539">
    <property type="term" value="F:4 iron, 4 sulfur cluster binding"/>
    <property type="evidence" value="ECO:0007669"/>
    <property type="project" value="UniProtKB-KW"/>
</dbReference>
<dbReference type="InterPro" id="IPR036010">
    <property type="entry name" value="2Fe-2S_ferredoxin-like_sf"/>
</dbReference>
<evidence type="ECO:0000256" key="12">
    <source>
        <dbReference type="ARBA" id="ARBA00022982"/>
    </source>
</evidence>
<evidence type="ECO:0000256" key="4">
    <source>
        <dbReference type="ARBA" id="ARBA00011421"/>
    </source>
</evidence>
<dbReference type="InterPro" id="IPR001041">
    <property type="entry name" value="2Fe-2S_ferredoxin-type"/>
</dbReference>
<dbReference type="Gene3D" id="1.10.1060.10">
    <property type="entry name" value="Alpha-helical ferredoxin"/>
    <property type="match status" value="1"/>
</dbReference>
<evidence type="ECO:0000256" key="17">
    <source>
        <dbReference type="ARBA" id="ARBA00049220"/>
    </source>
</evidence>